<name>A0A3N1CMJ6_9ACTN</name>
<dbReference type="EMBL" id="RJKE01000001">
    <property type="protein sequence ID" value="ROO82536.1"/>
    <property type="molecule type" value="Genomic_DNA"/>
</dbReference>
<feature type="region of interest" description="Disordered" evidence="1">
    <location>
        <begin position="340"/>
        <end position="363"/>
    </location>
</feature>
<feature type="region of interest" description="Disordered" evidence="1">
    <location>
        <begin position="384"/>
        <end position="405"/>
    </location>
</feature>
<proteinExistence type="predicted"/>
<organism evidence="2 4">
    <name type="scientific">Actinocorallia herbida</name>
    <dbReference type="NCBI Taxonomy" id="58109"/>
    <lineage>
        <taxon>Bacteria</taxon>
        <taxon>Bacillati</taxon>
        <taxon>Actinomycetota</taxon>
        <taxon>Actinomycetes</taxon>
        <taxon>Streptosporangiales</taxon>
        <taxon>Thermomonosporaceae</taxon>
        <taxon>Actinocorallia</taxon>
    </lineage>
</organism>
<feature type="region of interest" description="Disordered" evidence="1">
    <location>
        <begin position="119"/>
        <end position="226"/>
    </location>
</feature>
<reference evidence="2 4" key="1">
    <citation type="submission" date="2018-11" db="EMBL/GenBank/DDBJ databases">
        <title>Sequencing the genomes of 1000 actinobacteria strains.</title>
        <authorList>
            <person name="Klenk H.-P."/>
        </authorList>
    </citation>
    <scope>NUCLEOTIDE SEQUENCE [LARGE SCALE GENOMIC DNA]</scope>
    <source>
        <strain evidence="2 4">DSM 44254</strain>
    </source>
</reference>
<accession>A0A3N1CMJ6</accession>
<evidence type="ECO:0000313" key="4">
    <source>
        <dbReference type="Proteomes" id="UP000272400"/>
    </source>
</evidence>
<dbReference type="Proteomes" id="UP000272400">
    <property type="component" value="Unassembled WGS sequence"/>
</dbReference>
<gene>
    <name evidence="2" type="ORF">EDD29_0016</name>
    <name evidence="3" type="ORF">EDD29_9101</name>
</gene>
<protein>
    <submittedName>
        <fullName evidence="2">Uncharacterized protein</fullName>
    </submittedName>
</protein>
<dbReference type="EMBL" id="RJKE01000001">
    <property type="protein sequence ID" value="ROO91346.1"/>
    <property type="molecule type" value="Genomic_DNA"/>
</dbReference>
<dbReference type="AlphaFoldDB" id="A0A3N1CMJ6"/>
<evidence type="ECO:0000256" key="1">
    <source>
        <dbReference type="SAM" id="MobiDB-lite"/>
    </source>
</evidence>
<evidence type="ECO:0000313" key="2">
    <source>
        <dbReference type="EMBL" id="ROO82536.1"/>
    </source>
</evidence>
<keyword evidence="4" id="KW-1185">Reference proteome</keyword>
<feature type="compositionally biased region" description="Polar residues" evidence="1">
    <location>
        <begin position="173"/>
        <end position="182"/>
    </location>
</feature>
<feature type="compositionally biased region" description="Polar residues" evidence="1">
    <location>
        <begin position="192"/>
        <end position="204"/>
    </location>
</feature>
<sequence>MGYELRRWLADRLPPETSSGERLLALEIADLANDHTRRAFGVETLSKLVHRTGFADMKQVGKVLGKLAARGIELRAPILGKDGQAVRDKAGRLLFAAKGHGLEFVVPTAESCPALVRSPAWGSFEGPRTGGADERSPDWGGFGEQRDSSDLDSSPVEGSYDGEGPPAGDQRSPAGSQSSPAWSSKVPRQGDPSPQSPQVTSSLSRDTHVPHEEAERDDLEDRPLSPDRLTTRLMSEHSGTAEEVTAVLALARRDGIRNLVAWMSTPAGQEDFPRRLAELRARPLVRERPSCGHRDSVDPVGGGCLLCGIKTARAQPSPSVAADHDADDAAGRALLEQYLARGRTERERKNQQSSARTRRPSALGEVLAFSPEVWQEREASLAAEDGCRPLPYTDPAAQCEGQETA</sequence>
<feature type="compositionally biased region" description="Basic and acidic residues" evidence="1">
    <location>
        <begin position="205"/>
        <end position="225"/>
    </location>
</feature>
<evidence type="ECO:0000313" key="3">
    <source>
        <dbReference type="EMBL" id="ROO91346.1"/>
    </source>
</evidence>
<comment type="caution">
    <text evidence="2">The sequence shown here is derived from an EMBL/GenBank/DDBJ whole genome shotgun (WGS) entry which is preliminary data.</text>
</comment>